<gene>
    <name evidence="10" type="primary">accB_12</name>
    <name evidence="10" type="ORF">SDC9_138383</name>
</gene>
<dbReference type="InterPro" id="IPR011053">
    <property type="entry name" value="Single_hybrid_motif"/>
</dbReference>
<accession>A0A645DPM0</accession>
<dbReference type="PROSITE" id="PS50968">
    <property type="entry name" value="BIOTINYL_LIPOYL"/>
    <property type="match status" value="1"/>
</dbReference>
<evidence type="ECO:0000256" key="5">
    <source>
        <dbReference type="ARBA" id="ARBA00023098"/>
    </source>
</evidence>
<reference evidence="10" key="1">
    <citation type="submission" date="2019-08" db="EMBL/GenBank/DDBJ databases">
        <authorList>
            <person name="Kucharzyk K."/>
            <person name="Murdoch R.W."/>
            <person name="Higgins S."/>
            <person name="Loffler F."/>
        </authorList>
    </citation>
    <scope>NUCLEOTIDE SEQUENCE</scope>
</reference>
<evidence type="ECO:0000256" key="8">
    <source>
        <dbReference type="SAM" id="MobiDB-lite"/>
    </source>
</evidence>
<feature type="compositionally biased region" description="Polar residues" evidence="8">
    <location>
        <begin position="47"/>
        <end position="56"/>
    </location>
</feature>
<comment type="caution">
    <text evidence="10">The sequence shown here is derived from an EMBL/GenBank/DDBJ whole genome shotgun (WGS) entry which is preliminary data.</text>
</comment>
<evidence type="ECO:0000256" key="2">
    <source>
        <dbReference type="ARBA" id="ARBA00017562"/>
    </source>
</evidence>
<dbReference type="SUPFAM" id="SSF51230">
    <property type="entry name" value="Single hybrid motif"/>
    <property type="match status" value="1"/>
</dbReference>
<name>A0A645DPM0_9ZZZZ</name>
<organism evidence="10">
    <name type="scientific">bioreactor metagenome</name>
    <dbReference type="NCBI Taxonomy" id="1076179"/>
    <lineage>
        <taxon>unclassified sequences</taxon>
        <taxon>metagenomes</taxon>
        <taxon>ecological metagenomes</taxon>
    </lineage>
</organism>
<dbReference type="InterPro" id="IPR001882">
    <property type="entry name" value="Biotin_BS"/>
</dbReference>
<protein>
    <recommendedName>
        <fullName evidence="2">Biotin carboxyl carrier protein of acetyl-CoA carboxylase</fullName>
    </recommendedName>
</protein>
<dbReference type="GO" id="GO:0009317">
    <property type="term" value="C:acetyl-CoA carboxylase complex"/>
    <property type="evidence" value="ECO:0007669"/>
    <property type="project" value="InterPro"/>
</dbReference>
<dbReference type="PANTHER" id="PTHR45266:SF3">
    <property type="entry name" value="OXALOACETATE DECARBOXYLASE ALPHA CHAIN"/>
    <property type="match status" value="1"/>
</dbReference>
<keyword evidence="6" id="KW-0275">Fatty acid biosynthesis</keyword>
<evidence type="ECO:0000259" key="9">
    <source>
        <dbReference type="PROSITE" id="PS50968"/>
    </source>
</evidence>
<keyword evidence="7" id="KW-0092">Biotin</keyword>
<dbReference type="PROSITE" id="PS00188">
    <property type="entry name" value="BIOTIN"/>
    <property type="match status" value="1"/>
</dbReference>
<dbReference type="GO" id="GO:0003989">
    <property type="term" value="F:acetyl-CoA carboxylase activity"/>
    <property type="evidence" value="ECO:0007669"/>
    <property type="project" value="InterPro"/>
</dbReference>
<comment type="pathway">
    <text evidence="1">Lipid metabolism; fatty acid biosynthesis.</text>
</comment>
<evidence type="ECO:0000256" key="7">
    <source>
        <dbReference type="ARBA" id="ARBA00023267"/>
    </source>
</evidence>
<dbReference type="PANTHER" id="PTHR45266">
    <property type="entry name" value="OXALOACETATE DECARBOXYLASE ALPHA CHAIN"/>
    <property type="match status" value="1"/>
</dbReference>
<dbReference type="EMBL" id="VSSQ01038346">
    <property type="protein sequence ID" value="MPM91256.1"/>
    <property type="molecule type" value="Genomic_DNA"/>
</dbReference>
<dbReference type="CDD" id="cd06850">
    <property type="entry name" value="biotinyl_domain"/>
    <property type="match status" value="1"/>
</dbReference>
<proteinExistence type="predicted"/>
<evidence type="ECO:0000256" key="4">
    <source>
        <dbReference type="ARBA" id="ARBA00022832"/>
    </source>
</evidence>
<evidence type="ECO:0000256" key="3">
    <source>
        <dbReference type="ARBA" id="ARBA00022516"/>
    </source>
</evidence>
<dbReference type="PRINTS" id="PR01071">
    <property type="entry name" value="ACOABIOTINCC"/>
</dbReference>
<evidence type="ECO:0000256" key="1">
    <source>
        <dbReference type="ARBA" id="ARBA00005194"/>
    </source>
</evidence>
<feature type="domain" description="Lipoyl-binding" evidence="9">
    <location>
        <begin position="70"/>
        <end position="146"/>
    </location>
</feature>
<dbReference type="InterPro" id="IPR050709">
    <property type="entry name" value="Biotin_Carboxyl_Carrier/Decarb"/>
</dbReference>
<keyword evidence="4" id="KW-0276">Fatty acid metabolism</keyword>
<evidence type="ECO:0000313" key="10">
    <source>
        <dbReference type="EMBL" id="MPM91256.1"/>
    </source>
</evidence>
<feature type="region of interest" description="Disordered" evidence="8">
    <location>
        <begin position="34"/>
        <end position="56"/>
    </location>
</feature>
<dbReference type="InterPro" id="IPR001249">
    <property type="entry name" value="AcCoA_biotinCC"/>
</dbReference>
<dbReference type="AlphaFoldDB" id="A0A645DPM0"/>
<evidence type="ECO:0000256" key="6">
    <source>
        <dbReference type="ARBA" id="ARBA00023160"/>
    </source>
</evidence>
<keyword evidence="3" id="KW-0444">Lipid biosynthesis</keyword>
<keyword evidence="5" id="KW-0443">Lipid metabolism</keyword>
<dbReference type="UniPathway" id="UPA00094"/>
<dbReference type="InterPro" id="IPR000089">
    <property type="entry name" value="Biotin_lipoyl"/>
</dbReference>
<dbReference type="GO" id="GO:0006633">
    <property type="term" value="P:fatty acid biosynthetic process"/>
    <property type="evidence" value="ECO:0007669"/>
    <property type="project" value="UniProtKB-UniPathway"/>
</dbReference>
<sequence>MDISRLREAAEIMREFGLVKLDITDGDTHIALEKPNLTSPQPPLPLSVQTDNSQPDTMPRFENTLPRKNIYILKSPIVGTVYFSPALDKPPYVSVGSRVDVGDVVCIIEAMKMLNDITAGVGGTIVKVCVESGKLVEYNQPLFEIEIEINEDKNENE</sequence>
<dbReference type="Gene3D" id="2.40.50.100">
    <property type="match status" value="1"/>
</dbReference>
<dbReference type="Pfam" id="PF00364">
    <property type="entry name" value="Biotin_lipoyl"/>
    <property type="match status" value="1"/>
</dbReference>